<dbReference type="NCBIfam" id="NF041551">
    <property type="entry name" value="YlcI_YnfO_N"/>
    <property type="match status" value="1"/>
</dbReference>
<evidence type="ECO:0000313" key="3">
    <source>
        <dbReference type="Proteomes" id="UP000094600"/>
    </source>
</evidence>
<dbReference type="Proteomes" id="UP000225433">
    <property type="component" value="Unassembled WGS sequence"/>
</dbReference>
<dbReference type="Proteomes" id="UP000094600">
    <property type="component" value="Chromosome"/>
</dbReference>
<evidence type="ECO:0000313" key="1">
    <source>
        <dbReference type="EMBL" id="AOM39206.1"/>
    </source>
</evidence>
<sequence length="109" mass="12300">MSTGNINNKSVQLASRVPHEVAELLEATRKKNESVGRFIATAIKNEAERRQYRENDANQLLSDLNDTLKTLKQIEEIGIKIGADLQTVVTTAHNEIKRRQRKTKASSEQ</sequence>
<protein>
    <submittedName>
        <fullName evidence="2">Uncharacterized protein</fullName>
    </submittedName>
</protein>
<dbReference type="EMBL" id="NJAI01000007">
    <property type="protein sequence ID" value="PHM52918.1"/>
    <property type="molecule type" value="Genomic_DNA"/>
</dbReference>
<organism evidence="2 4">
    <name type="scientific">Xenorhabdus hominickii</name>
    <dbReference type="NCBI Taxonomy" id="351679"/>
    <lineage>
        <taxon>Bacteria</taxon>
        <taxon>Pseudomonadati</taxon>
        <taxon>Pseudomonadota</taxon>
        <taxon>Gammaproteobacteria</taxon>
        <taxon>Enterobacterales</taxon>
        <taxon>Morganellaceae</taxon>
        <taxon>Xenorhabdus</taxon>
    </lineage>
</organism>
<keyword evidence="3" id="KW-1185">Reference proteome</keyword>
<gene>
    <name evidence="1" type="ORF">A9255_00385</name>
    <name evidence="2" type="ORF">Xhom_03800</name>
</gene>
<proteinExistence type="predicted"/>
<dbReference type="EMBL" id="CP016176">
    <property type="protein sequence ID" value="AOM39206.1"/>
    <property type="molecule type" value="Genomic_DNA"/>
</dbReference>
<dbReference type="OrthoDB" id="6425180at2"/>
<dbReference type="AlphaFoldDB" id="A0A2G0Q129"/>
<reference evidence="2 4" key="2">
    <citation type="journal article" date="2017" name="Nat. Microbiol.">
        <title>Natural product diversity associated with the nematode symbionts Photorhabdus and Xenorhabdus.</title>
        <authorList>
            <person name="Tobias N.J."/>
            <person name="Wolff H."/>
            <person name="Djahanschiri B."/>
            <person name="Grundmann F."/>
            <person name="Kronenwerth M."/>
            <person name="Shi Y.M."/>
            <person name="Simonyi S."/>
            <person name="Grun P."/>
            <person name="Shapiro-Ilan D."/>
            <person name="Pidot S.J."/>
            <person name="Stinear T.P."/>
            <person name="Ebersberger I."/>
            <person name="Bode H.B."/>
        </authorList>
    </citation>
    <scope>NUCLEOTIDE SEQUENCE [LARGE SCALE GENOMIC DNA]</scope>
    <source>
        <strain evidence="2 4">DSM 17903</strain>
    </source>
</reference>
<dbReference type="KEGG" id="xho:A9255_00385"/>
<evidence type="ECO:0000313" key="2">
    <source>
        <dbReference type="EMBL" id="PHM52918.1"/>
    </source>
</evidence>
<dbReference type="RefSeq" id="WP_069314978.1">
    <property type="nucleotide sequence ID" value="NZ_CAWNQJ010000101.1"/>
</dbReference>
<reference evidence="1 3" key="1">
    <citation type="submission" date="2016-06" db="EMBL/GenBank/DDBJ databases">
        <title>Bacterial characters and pathogenicity of Xenorhabdus hominickii from an entomopathogenic nematode, Steinernema monticolum.</title>
        <authorList>
            <person name="Park Y."/>
            <person name="Kim Y."/>
        </authorList>
    </citation>
    <scope>NUCLEOTIDE SEQUENCE [LARGE SCALE GENOMIC DNA]</scope>
    <source>
        <strain evidence="1 3">ANU1</strain>
    </source>
</reference>
<name>A0A2G0Q129_XENHO</name>
<evidence type="ECO:0000313" key="4">
    <source>
        <dbReference type="Proteomes" id="UP000225433"/>
    </source>
</evidence>
<accession>A0A2G0Q129</accession>